<feature type="compositionally biased region" description="Basic residues" evidence="6">
    <location>
        <begin position="228"/>
        <end position="251"/>
    </location>
</feature>
<evidence type="ECO:0000256" key="5">
    <source>
        <dbReference type="ARBA" id="ARBA00023204"/>
    </source>
</evidence>
<dbReference type="SMART" id="SM00478">
    <property type="entry name" value="ENDO3c"/>
    <property type="match status" value="1"/>
</dbReference>
<gene>
    <name evidence="8" type="ordered locus">Acid345_0702</name>
</gene>
<dbReference type="RefSeq" id="WP_011521509.1">
    <property type="nucleotide sequence ID" value="NC_008009.1"/>
</dbReference>
<feature type="domain" description="HhH-GPD" evidence="7">
    <location>
        <begin position="48"/>
        <end position="216"/>
    </location>
</feature>
<evidence type="ECO:0000313" key="9">
    <source>
        <dbReference type="Proteomes" id="UP000002432"/>
    </source>
</evidence>
<evidence type="ECO:0000313" key="8">
    <source>
        <dbReference type="EMBL" id="ABF39707.1"/>
    </source>
</evidence>
<protein>
    <recommendedName>
        <fullName evidence="3">DNA-3-methyladenine glycosylase II</fullName>
        <ecNumber evidence="3">3.2.2.21</ecNumber>
    </recommendedName>
</protein>
<dbReference type="GO" id="GO:0006307">
    <property type="term" value="P:DNA alkylation repair"/>
    <property type="evidence" value="ECO:0007669"/>
    <property type="project" value="TreeGrafter"/>
</dbReference>
<dbReference type="STRING" id="204669.Acid345_0702"/>
<keyword evidence="4" id="KW-0227">DNA damage</keyword>
<proteinExistence type="inferred from homology"/>
<evidence type="ECO:0000256" key="6">
    <source>
        <dbReference type="SAM" id="MobiDB-lite"/>
    </source>
</evidence>
<dbReference type="Gene3D" id="1.10.340.30">
    <property type="entry name" value="Hypothetical protein, domain 2"/>
    <property type="match status" value="1"/>
</dbReference>
<dbReference type="Gene3D" id="1.10.1670.40">
    <property type="match status" value="1"/>
</dbReference>
<dbReference type="Pfam" id="PF00730">
    <property type="entry name" value="HhH-GPD"/>
    <property type="match status" value="1"/>
</dbReference>
<dbReference type="PANTHER" id="PTHR43003:SF5">
    <property type="entry name" value="DNA-3-METHYLADENINE GLYCOSYLASE"/>
    <property type="match status" value="1"/>
</dbReference>
<evidence type="ECO:0000256" key="3">
    <source>
        <dbReference type="ARBA" id="ARBA00012000"/>
    </source>
</evidence>
<dbReference type="EnsemblBacteria" id="ABF39707">
    <property type="protein sequence ID" value="ABF39707"/>
    <property type="gene ID" value="Acid345_0702"/>
</dbReference>
<dbReference type="InterPro" id="IPR011257">
    <property type="entry name" value="DNA_glycosylase"/>
</dbReference>
<dbReference type="OrthoDB" id="9785929at2"/>
<evidence type="ECO:0000259" key="7">
    <source>
        <dbReference type="SMART" id="SM00478"/>
    </source>
</evidence>
<feature type="region of interest" description="Disordered" evidence="6">
    <location>
        <begin position="223"/>
        <end position="251"/>
    </location>
</feature>
<evidence type="ECO:0000256" key="1">
    <source>
        <dbReference type="ARBA" id="ARBA00000086"/>
    </source>
</evidence>
<dbReference type="FunFam" id="1.10.340.30:FF:000004">
    <property type="entry name" value="DNA-3-methyladenine glycosylase II"/>
    <property type="match status" value="1"/>
</dbReference>
<dbReference type="GO" id="GO:0032131">
    <property type="term" value="F:alkylated DNA binding"/>
    <property type="evidence" value="ECO:0007669"/>
    <property type="project" value="TreeGrafter"/>
</dbReference>
<dbReference type="CDD" id="cd00056">
    <property type="entry name" value="ENDO3c"/>
    <property type="match status" value="1"/>
</dbReference>
<dbReference type="PANTHER" id="PTHR43003">
    <property type="entry name" value="DNA-3-METHYLADENINE GLYCOSYLASE"/>
    <property type="match status" value="1"/>
</dbReference>
<keyword evidence="8" id="KW-0326">Glycosidase</keyword>
<dbReference type="eggNOG" id="COG0122">
    <property type="taxonomic scope" value="Bacteria"/>
</dbReference>
<evidence type="ECO:0000256" key="2">
    <source>
        <dbReference type="ARBA" id="ARBA00010817"/>
    </source>
</evidence>
<comment type="catalytic activity">
    <reaction evidence="1">
        <text>Hydrolysis of alkylated DNA, releasing 3-methyladenine, 3-methylguanine, 7-methylguanine and 7-methyladenine.</text>
        <dbReference type="EC" id="3.2.2.21"/>
    </reaction>
</comment>
<dbReference type="AlphaFoldDB" id="Q1ITU3"/>
<dbReference type="KEGG" id="aba:Acid345_0702"/>
<dbReference type="Proteomes" id="UP000002432">
    <property type="component" value="Chromosome"/>
</dbReference>
<sequence>MSDRHEKAIAHLSKVDKKLAKLIAKCPPCAIKPNYMQNVFEALMESIVYQQLSGKAAATILNRVKALYFPPDTPTHDTRHGKALPFPTPEQLLATPDETLRSAGLSGNKTKSVKDLAAKTIDGTVPDIATMKKMSDDEIINHLTQVRGIGRWTVEMILLFNLFRKDVWPVDDLGVRKGYGYLHGIEMPKPKELMALGEVYKPYRSVAAWYMWRACETCKPAAEERAKAKTPAKKKMAAKSKSPRRAARSSQ</sequence>
<dbReference type="GO" id="GO:0006285">
    <property type="term" value="P:base-excision repair, AP site formation"/>
    <property type="evidence" value="ECO:0007669"/>
    <property type="project" value="TreeGrafter"/>
</dbReference>
<dbReference type="InterPro" id="IPR003265">
    <property type="entry name" value="HhH-GPD_domain"/>
</dbReference>
<organism evidence="8 9">
    <name type="scientific">Koribacter versatilis (strain Ellin345)</name>
    <dbReference type="NCBI Taxonomy" id="204669"/>
    <lineage>
        <taxon>Bacteria</taxon>
        <taxon>Pseudomonadati</taxon>
        <taxon>Acidobacteriota</taxon>
        <taxon>Terriglobia</taxon>
        <taxon>Terriglobales</taxon>
        <taxon>Candidatus Korobacteraceae</taxon>
        <taxon>Candidatus Korobacter</taxon>
    </lineage>
</organism>
<dbReference type="EMBL" id="CP000360">
    <property type="protein sequence ID" value="ABF39707.1"/>
    <property type="molecule type" value="Genomic_DNA"/>
</dbReference>
<keyword evidence="8" id="KW-0378">Hydrolase</keyword>
<name>Q1ITU3_KORVE</name>
<comment type="similarity">
    <text evidence="2">Belongs to the alkylbase DNA glycosidase AlkA family.</text>
</comment>
<keyword evidence="5" id="KW-0234">DNA repair</keyword>
<accession>Q1ITU3</accession>
<dbReference type="SUPFAM" id="SSF48150">
    <property type="entry name" value="DNA-glycosylase"/>
    <property type="match status" value="1"/>
</dbReference>
<reference evidence="8 9" key="1">
    <citation type="journal article" date="2009" name="Appl. Environ. Microbiol.">
        <title>Three genomes from the phylum Acidobacteria provide insight into the lifestyles of these microorganisms in soils.</title>
        <authorList>
            <person name="Ward N.L."/>
            <person name="Challacombe J.F."/>
            <person name="Janssen P.H."/>
            <person name="Henrissat B."/>
            <person name="Coutinho P.M."/>
            <person name="Wu M."/>
            <person name="Xie G."/>
            <person name="Haft D.H."/>
            <person name="Sait M."/>
            <person name="Badger J."/>
            <person name="Barabote R.D."/>
            <person name="Bradley B."/>
            <person name="Brettin T.S."/>
            <person name="Brinkac L.M."/>
            <person name="Bruce D."/>
            <person name="Creasy T."/>
            <person name="Daugherty S.C."/>
            <person name="Davidsen T.M."/>
            <person name="DeBoy R.T."/>
            <person name="Detter J.C."/>
            <person name="Dodson R.J."/>
            <person name="Durkin A.S."/>
            <person name="Ganapathy A."/>
            <person name="Gwinn-Giglio M."/>
            <person name="Han C.S."/>
            <person name="Khouri H."/>
            <person name="Kiss H."/>
            <person name="Kothari S.P."/>
            <person name="Madupu R."/>
            <person name="Nelson K.E."/>
            <person name="Nelson W.C."/>
            <person name="Paulsen I."/>
            <person name="Penn K."/>
            <person name="Ren Q."/>
            <person name="Rosovitz M.J."/>
            <person name="Selengut J.D."/>
            <person name="Shrivastava S."/>
            <person name="Sullivan S.A."/>
            <person name="Tapia R."/>
            <person name="Thompson L.S."/>
            <person name="Watkins K.L."/>
            <person name="Yang Q."/>
            <person name="Yu C."/>
            <person name="Zafar N."/>
            <person name="Zhou L."/>
            <person name="Kuske C.R."/>
        </authorList>
    </citation>
    <scope>NUCLEOTIDE SEQUENCE [LARGE SCALE GENOMIC DNA]</scope>
    <source>
        <strain evidence="8 9">Ellin345</strain>
    </source>
</reference>
<dbReference type="InterPro" id="IPR051912">
    <property type="entry name" value="Alkylbase_DNA_Glycosylase/TA"/>
</dbReference>
<dbReference type="GO" id="GO:0008725">
    <property type="term" value="F:DNA-3-methyladenine glycosylase activity"/>
    <property type="evidence" value="ECO:0007669"/>
    <property type="project" value="TreeGrafter"/>
</dbReference>
<dbReference type="GO" id="GO:0032993">
    <property type="term" value="C:protein-DNA complex"/>
    <property type="evidence" value="ECO:0007669"/>
    <property type="project" value="TreeGrafter"/>
</dbReference>
<dbReference type="EC" id="3.2.2.21" evidence="3"/>
<evidence type="ECO:0000256" key="4">
    <source>
        <dbReference type="ARBA" id="ARBA00022763"/>
    </source>
</evidence>
<keyword evidence="9" id="KW-1185">Reference proteome</keyword>
<dbReference type="GO" id="GO:0043916">
    <property type="term" value="F:DNA-7-methylguanine glycosylase activity"/>
    <property type="evidence" value="ECO:0007669"/>
    <property type="project" value="TreeGrafter"/>
</dbReference>
<dbReference type="HOGENOM" id="CLU_000445_72_5_0"/>